<proteinExistence type="predicted"/>
<keyword evidence="2" id="KW-0472">Membrane</keyword>
<dbReference type="EMBL" id="JAIKTU010000007">
    <property type="protein sequence ID" value="MBY0755824.1"/>
    <property type="molecule type" value="Genomic_DNA"/>
</dbReference>
<keyword evidence="2" id="KW-0812">Transmembrane</keyword>
<evidence type="ECO:0000256" key="2">
    <source>
        <dbReference type="SAM" id="Phobius"/>
    </source>
</evidence>
<comment type="caution">
    <text evidence="3">The sequence shown here is derived from an EMBL/GenBank/DDBJ whole genome shotgun (WGS) entry which is preliminary data.</text>
</comment>
<dbReference type="SUPFAM" id="SSF110997">
    <property type="entry name" value="Sporulation related repeat"/>
    <property type="match status" value="1"/>
</dbReference>
<keyword evidence="4" id="KW-1185">Reference proteome</keyword>
<protein>
    <submittedName>
        <fullName evidence="3">SPOR domain-containing protein</fullName>
    </submittedName>
</protein>
<evidence type="ECO:0000256" key="1">
    <source>
        <dbReference type="SAM" id="MobiDB-lite"/>
    </source>
</evidence>
<dbReference type="RefSeq" id="WP_221861161.1">
    <property type="nucleotide sequence ID" value="NZ_JAIKTU010000007.1"/>
</dbReference>
<evidence type="ECO:0000313" key="4">
    <source>
        <dbReference type="Proteomes" id="UP001299068"/>
    </source>
</evidence>
<reference evidence="3 4" key="1">
    <citation type="journal article" date="2021" name="Cell Host Microbe">
        <title>in vivo commensal control of Clostridioides difficile virulence.</title>
        <authorList>
            <person name="Girinathan B.P."/>
            <person name="Dibenedetto N."/>
            <person name="Worley J.N."/>
            <person name="Peltier J."/>
            <person name="Arrieta-Ortiz M.L."/>
            <person name="Rupa Christinal Immanuel S."/>
            <person name="Lavin R."/>
            <person name="Delaney M.L."/>
            <person name="Cummins C."/>
            <person name="Hoffmann M."/>
            <person name="Luo Y."/>
            <person name="Gonzalez-Escalona N."/>
            <person name="Allard M."/>
            <person name="Onderdonk A.B."/>
            <person name="Gerber G.K."/>
            <person name="Sonenshein A.L."/>
            <person name="Baliga N."/>
            <person name="Dupuy B."/>
            <person name="Bry L."/>
        </authorList>
    </citation>
    <scope>NUCLEOTIDE SEQUENCE [LARGE SCALE GENOMIC DNA]</scope>
    <source>
        <strain evidence="3 4">DSM 599</strain>
    </source>
</reference>
<name>A0ABS7KYI8_CLOSR</name>
<accession>A0ABS7KYI8</accession>
<feature type="compositionally biased region" description="Basic and acidic residues" evidence="1">
    <location>
        <begin position="69"/>
        <end position="85"/>
    </location>
</feature>
<organism evidence="3 4">
    <name type="scientific">Clostridium sardiniense</name>
    <name type="common">Clostridium absonum</name>
    <dbReference type="NCBI Taxonomy" id="29369"/>
    <lineage>
        <taxon>Bacteria</taxon>
        <taxon>Bacillati</taxon>
        <taxon>Bacillota</taxon>
        <taxon>Clostridia</taxon>
        <taxon>Eubacteriales</taxon>
        <taxon>Clostridiaceae</taxon>
        <taxon>Clostridium</taxon>
    </lineage>
</organism>
<sequence length="255" mass="29149">MGYTRYNYKPRKKPGRNFLTIGIIGVLLAIVIGLLIGKVLFKGNSTPNEDQANAIEGTEQSGTIDNEEKDNANKGEADKETVGKVTESGDNKRFSMIQCGYYGKKENAEKVLNDIPSNYNKFIIEEDGKFRVIAGIYTEDSVEKVSEQLTKKEISNVKINCEYELSDNQNSMIYEIVTGFMKILNELENEQVRSVNTTDFKKWTNELGKDSKDKEDNEELKNLREHIEKLPEELNRDGAKKSLEFIYKMLIKHRV</sequence>
<dbReference type="InterPro" id="IPR036680">
    <property type="entry name" value="SPOR-like_sf"/>
</dbReference>
<dbReference type="Proteomes" id="UP001299068">
    <property type="component" value="Unassembled WGS sequence"/>
</dbReference>
<feature type="transmembrane region" description="Helical" evidence="2">
    <location>
        <begin position="21"/>
        <end position="41"/>
    </location>
</feature>
<gene>
    <name evidence="3" type="ORF">K5V21_10195</name>
</gene>
<feature type="region of interest" description="Disordered" evidence="1">
    <location>
        <begin position="47"/>
        <end position="85"/>
    </location>
</feature>
<keyword evidence="2" id="KW-1133">Transmembrane helix</keyword>
<evidence type="ECO:0000313" key="3">
    <source>
        <dbReference type="EMBL" id="MBY0755824.1"/>
    </source>
</evidence>